<evidence type="ECO:0000256" key="3">
    <source>
        <dbReference type="ARBA" id="ARBA00022989"/>
    </source>
</evidence>
<dbReference type="PANTHER" id="PTHR46953:SF1">
    <property type="entry name" value="G-PROTEIN COUPLED RECEPTOR MTH-LIKE 1-RELATED"/>
    <property type="match status" value="1"/>
</dbReference>
<evidence type="ECO:0000256" key="2">
    <source>
        <dbReference type="ARBA" id="ARBA00022692"/>
    </source>
</evidence>
<feature type="transmembrane region" description="Helical" evidence="6">
    <location>
        <begin position="93"/>
        <end position="117"/>
    </location>
</feature>
<dbReference type="Pfam" id="PF00002">
    <property type="entry name" value="7tm_2"/>
    <property type="match status" value="1"/>
</dbReference>
<feature type="domain" description="G-protein coupled receptors family 2 profile 2" evidence="7">
    <location>
        <begin position="1"/>
        <end position="188"/>
    </location>
</feature>
<feature type="transmembrane region" description="Helical" evidence="6">
    <location>
        <begin position="138"/>
        <end position="159"/>
    </location>
</feature>
<comment type="subcellular location">
    <subcellularLocation>
        <location evidence="1">Membrane</location>
        <topology evidence="1">Multi-pass membrane protein</topology>
    </subcellularLocation>
</comment>
<evidence type="ECO:0000313" key="10">
    <source>
        <dbReference type="RefSeq" id="XP_026679987.1"/>
    </source>
</evidence>
<feature type="compositionally biased region" description="Polar residues" evidence="5">
    <location>
        <begin position="211"/>
        <end position="232"/>
    </location>
</feature>
<dbReference type="GO" id="GO:0007166">
    <property type="term" value="P:cell surface receptor signaling pathway"/>
    <property type="evidence" value="ECO:0007669"/>
    <property type="project" value="InterPro"/>
</dbReference>
<dbReference type="InterPro" id="IPR000832">
    <property type="entry name" value="GPCR_2_secretin-like"/>
</dbReference>
<feature type="region of interest" description="Disordered" evidence="5">
    <location>
        <begin position="209"/>
        <end position="232"/>
    </location>
</feature>
<dbReference type="PROSITE" id="PS50261">
    <property type="entry name" value="G_PROTEIN_RECEP_F2_4"/>
    <property type="match status" value="1"/>
</dbReference>
<name>A0A1S3D2E6_DIACI</name>
<evidence type="ECO:0000313" key="11">
    <source>
        <dbReference type="RefSeq" id="XP_026679988.1"/>
    </source>
</evidence>
<dbReference type="STRING" id="121845.A0A1S3D2E6"/>
<evidence type="ECO:0000256" key="1">
    <source>
        <dbReference type="ARBA" id="ARBA00004141"/>
    </source>
</evidence>
<reference evidence="9 10" key="1">
    <citation type="submission" date="2025-04" db="UniProtKB">
        <authorList>
            <consortium name="RefSeq"/>
        </authorList>
    </citation>
    <scope>IDENTIFICATION</scope>
</reference>
<sequence>MHFLFLAAFFWLNTMCFNIWWTFRDIRPTSLDKTQETFRLRMYELYAWGVPLLITGVGALMDHLPNEYKPDIMKPKFGENRCWFYGDAEMLPYFYLPIGILLFLNLTLFIATARELTCGLWKTEVVKSTNERATLGRVCLKLVIVMGITWVADILSWAIGGPSYIWYFTDIINTLQGLLIFIVVGCQPQVIAALKRWINGTDCNDNGMGGTSSTNAPSMTNESTTKPVETLC</sequence>
<feature type="transmembrane region" description="Helical" evidence="6">
    <location>
        <begin position="6"/>
        <end position="23"/>
    </location>
</feature>
<dbReference type="GO" id="GO:0004930">
    <property type="term" value="F:G protein-coupled receptor activity"/>
    <property type="evidence" value="ECO:0007669"/>
    <property type="project" value="InterPro"/>
</dbReference>
<proteinExistence type="predicted"/>
<dbReference type="KEGG" id="dci:103510024"/>
<dbReference type="PANTHER" id="PTHR46953">
    <property type="entry name" value="G-PROTEIN COUPLED RECEPTOR MTH-LIKE 1-RELATED"/>
    <property type="match status" value="1"/>
</dbReference>
<feature type="transmembrane region" description="Helical" evidence="6">
    <location>
        <begin position="43"/>
        <end position="61"/>
    </location>
</feature>
<dbReference type="RefSeq" id="XP_026679987.1">
    <property type="nucleotide sequence ID" value="XM_026824186.1"/>
</dbReference>
<accession>A0A1S3D2E6</accession>
<evidence type="ECO:0000256" key="5">
    <source>
        <dbReference type="SAM" id="MobiDB-lite"/>
    </source>
</evidence>
<organism evidence="8 9">
    <name type="scientific">Diaphorina citri</name>
    <name type="common">Asian citrus psyllid</name>
    <dbReference type="NCBI Taxonomy" id="121845"/>
    <lineage>
        <taxon>Eukaryota</taxon>
        <taxon>Metazoa</taxon>
        <taxon>Ecdysozoa</taxon>
        <taxon>Arthropoda</taxon>
        <taxon>Hexapoda</taxon>
        <taxon>Insecta</taxon>
        <taxon>Pterygota</taxon>
        <taxon>Neoptera</taxon>
        <taxon>Paraneoptera</taxon>
        <taxon>Hemiptera</taxon>
        <taxon>Sternorrhyncha</taxon>
        <taxon>Psylloidea</taxon>
        <taxon>Psyllidae</taxon>
        <taxon>Diaphorininae</taxon>
        <taxon>Diaphorina</taxon>
    </lineage>
</organism>
<dbReference type="InterPro" id="IPR017981">
    <property type="entry name" value="GPCR_2-like_7TM"/>
</dbReference>
<dbReference type="AlphaFoldDB" id="A0A1S3D2E6"/>
<dbReference type="CDD" id="cd15039">
    <property type="entry name" value="7tmB3_Methuselah-like"/>
    <property type="match status" value="1"/>
</dbReference>
<evidence type="ECO:0000259" key="7">
    <source>
        <dbReference type="PROSITE" id="PS50261"/>
    </source>
</evidence>
<protein>
    <submittedName>
        <fullName evidence="10">Probable G-protein coupled receptor Mth-like 1 isoform X1</fullName>
    </submittedName>
    <submittedName>
        <fullName evidence="11">Probable G-protein coupled receptor Mth-like 1 isoform X2</fullName>
    </submittedName>
    <submittedName>
        <fullName evidence="9">Probable G-protein coupled receptor Mth-like 1 isoform X3</fullName>
    </submittedName>
</protein>
<evidence type="ECO:0000313" key="9">
    <source>
        <dbReference type="RefSeq" id="XP_008472882.2"/>
    </source>
</evidence>
<dbReference type="Gene3D" id="1.20.1070.10">
    <property type="entry name" value="Rhodopsin 7-helix transmembrane proteins"/>
    <property type="match status" value="1"/>
</dbReference>
<keyword evidence="3 6" id="KW-1133">Transmembrane helix</keyword>
<dbReference type="OrthoDB" id="8191206at2759"/>
<feature type="transmembrane region" description="Helical" evidence="6">
    <location>
        <begin position="165"/>
        <end position="186"/>
    </location>
</feature>
<dbReference type="RefSeq" id="XP_008472882.2">
    <property type="nucleotide sequence ID" value="XM_008474660.3"/>
</dbReference>
<dbReference type="InterPro" id="IPR052808">
    <property type="entry name" value="GPCR_Mth-like"/>
</dbReference>
<dbReference type="GO" id="GO:0016020">
    <property type="term" value="C:membrane"/>
    <property type="evidence" value="ECO:0007669"/>
    <property type="project" value="UniProtKB-SubCell"/>
</dbReference>
<dbReference type="RefSeq" id="XP_026679988.1">
    <property type="nucleotide sequence ID" value="XM_026824187.1"/>
</dbReference>
<dbReference type="PaxDb" id="121845-A0A1S3D2E6"/>
<dbReference type="Proteomes" id="UP000079169">
    <property type="component" value="Unplaced"/>
</dbReference>
<evidence type="ECO:0000256" key="6">
    <source>
        <dbReference type="SAM" id="Phobius"/>
    </source>
</evidence>
<keyword evidence="2 6" id="KW-0812">Transmembrane</keyword>
<keyword evidence="4 6" id="KW-0472">Membrane</keyword>
<gene>
    <name evidence="9 10 11" type="primary">LOC103510024</name>
</gene>
<keyword evidence="8" id="KW-1185">Reference proteome</keyword>
<evidence type="ECO:0000256" key="4">
    <source>
        <dbReference type="ARBA" id="ARBA00023136"/>
    </source>
</evidence>
<dbReference type="GeneID" id="103510024"/>
<evidence type="ECO:0000313" key="8">
    <source>
        <dbReference type="Proteomes" id="UP000079169"/>
    </source>
</evidence>